<dbReference type="Proteomes" id="UP000077603">
    <property type="component" value="Chromosome"/>
</dbReference>
<dbReference type="InterPro" id="IPR047689">
    <property type="entry name" value="CopD"/>
</dbReference>
<evidence type="ECO:0000256" key="3">
    <source>
        <dbReference type="ARBA" id="ARBA00022692"/>
    </source>
</evidence>
<dbReference type="AlphaFoldDB" id="A0A172Y3K6"/>
<dbReference type="GO" id="GO:0006825">
    <property type="term" value="P:copper ion transport"/>
    <property type="evidence" value="ECO:0007669"/>
    <property type="project" value="InterPro"/>
</dbReference>
<dbReference type="InterPro" id="IPR008457">
    <property type="entry name" value="Cu-R_CopD_dom"/>
</dbReference>
<dbReference type="Pfam" id="PF05425">
    <property type="entry name" value="CopD"/>
    <property type="match status" value="1"/>
</dbReference>
<dbReference type="EMBL" id="CP015614">
    <property type="protein sequence ID" value="ANF53801.1"/>
    <property type="molecule type" value="Genomic_DNA"/>
</dbReference>
<evidence type="ECO:0000256" key="1">
    <source>
        <dbReference type="ARBA" id="ARBA00004651"/>
    </source>
</evidence>
<dbReference type="InterPro" id="IPR032694">
    <property type="entry name" value="CopC/D"/>
</dbReference>
<protein>
    <submittedName>
        <fullName evidence="6">Copper resistance protein CopD</fullName>
    </submittedName>
</protein>
<dbReference type="NCBIfam" id="NF033808">
    <property type="entry name" value="copper_CopD"/>
    <property type="match status" value="1"/>
</dbReference>
<dbReference type="OrthoDB" id="6053803at2"/>
<keyword evidence="2" id="KW-1003">Cell membrane</keyword>
<dbReference type="PANTHER" id="PTHR34820:SF4">
    <property type="entry name" value="INNER MEMBRANE PROTEIN YEBZ"/>
    <property type="match status" value="1"/>
</dbReference>
<accession>A0A172Y3K6</accession>
<evidence type="ECO:0000256" key="5">
    <source>
        <dbReference type="ARBA" id="ARBA00023136"/>
    </source>
</evidence>
<keyword evidence="7" id="KW-1185">Reference proteome</keyword>
<keyword evidence="5" id="KW-0472">Membrane</keyword>
<evidence type="ECO:0000256" key="2">
    <source>
        <dbReference type="ARBA" id="ARBA00022475"/>
    </source>
</evidence>
<dbReference type="KEGG" id="bne:DA69_02960"/>
<evidence type="ECO:0000256" key="4">
    <source>
        <dbReference type="ARBA" id="ARBA00022989"/>
    </source>
</evidence>
<keyword evidence="4" id="KW-1133">Transmembrane helix</keyword>
<dbReference type="GO" id="GO:0005886">
    <property type="term" value="C:plasma membrane"/>
    <property type="evidence" value="ECO:0007669"/>
    <property type="project" value="UniProtKB-SubCell"/>
</dbReference>
<comment type="subcellular location">
    <subcellularLocation>
        <location evidence="1">Cell membrane</location>
        <topology evidence="1">Multi-pass membrane protein</topology>
    </subcellularLocation>
</comment>
<reference evidence="6 7" key="1">
    <citation type="journal article" date="2014" name="Genome Announc.">
        <title>Genome Sequence of a Promising Hydrogen-Producing Facultative Anaerobic Bacterium, Brevundimonas naejangsanensis Strain B1.</title>
        <authorList>
            <person name="Su H."/>
            <person name="Zhang T."/>
            <person name="Bao M."/>
            <person name="Jiang Y."/>
            <person name="Wang Y."/>
            <person name="Tan T."/>
        </authorList>
    </citation>
    <scope>NUCLEOTIDE SEQUENCE [LARGE SCALE GENOMIC DNA]</scope>
    <source>
        <strain evidence="6 7">B1</strain>
    </source>
</reference>
<proteinExistence type="predicted"/>
<organism evidence="6 7">
    <name type="scientific">Brevundimonas naejangsanensis</name>
    <dbReference type="NCBI Taxonomy" id="588932"/>
    <lineage>
        <taxon>Bacteria</taxon>
        <taxon>Pseudomonadati</taxon>
        <taxon>Pseudomonadota</taxon>
        <taxon>Alphaproteobacteria</taxon>
        <taxon>Caulobacterales</taxon>
        <taxon>Caulobacteraceae</taxon>
        <taxon>Brevundimonas</taxon>
    </lineage>
</organism>
<evidence type="ECO:0000313" key="6">
    <source>
        <dbReference type="EMBL" id="ANF53801.1"/>
    </source>
</evidence>
<dbReference type="STRING" id="588932.DA69_02960"/>
<evidence type="ECO:0000313" key="7">
    <source>
        <dbReference type="Proteomes" id="UP000077603"/>
    </source>
</evidence>
<gene>
    <name evidence="6" type="ORF">DA69_02960</name>
</gene>
<dbReference type="eggNOG" id="COG1276">
    <property type="taxonomic scope" value="Bacteria"/>
</dbReference>
<dbReference type="PANTHER" id="PTHR34820">
    <property type="entry name" value="INNER MEMBRANE PROTEIN YEBZ"/>
    <property type="match status" value="1"/>
</dbReference>
<keyword evidence="3" id="KW-0812">Transmembrane</keyword>
<sequence>MADVWIVVLRGLQYAAGALLLGLPAFMLYSQQAVGPLGLRWPRQVLIWAAAAAAVAAPAALVTQTAMMAGSLSEAVKPATLAFMVTGMGLGQALMVRTLAAVLALGAALLLRPGRPMWSVLTLLGVIVSASFAWTGHGAATEGAGHAAHLISDVLHALAASIWIGALAAFAVLVVRRPAEDPAWEASVARSLTGFAGVGATAVGTLIVTGLINSAFLVGPSKALELWTSPYGVLLMIKLVLFGLMLGLAAIHRFRLAPLMARDAGQALPHLKKSLTIEFAAALGILAVIAVMGTLPPPAAL</sequence>
<name>A0A172Y3K6_9CAUL</name>
<dbReference type="RefSeq" id="WP_025977535.1">
    <property type="nucleotide sequence ID" value="NZ_CP015614.1"/>
</dbReference>